<proteinExistence type="predicted"/>
<reference evidence="1 2" key="1">
    <citation type="journal article" date="2023" name="Plants (Basel)">
        <title>Bridging the Gap: Combining Genomics and Transcriptomics Approaches to Understand Stylosanthes scabra, an Orphan Legume from the Brazilian Caatinga.</title>
        <authorList>
            <person name="Ferreira-Neto J.R.C."/>
            <person name="da Silva M.D."/>
            <person name="Binneck E."/>
            <person name="de Melo N.F."/>
            <person name="da Silva R.H."/>
            <person name="de Melo A.L.T.M."/>
            <person name="Pandolfi V."/>
            <person name="Bustamante F.O."/>
            <person name="Brasileiro-Vidal A.C."/>
            <person name="Benko-Iseppon A.M."/>
        </authorList>
    </citation>
    <scope>NUCLEOTIDE SEQUENCE [LARGE SCALE GENOMIC DNA]</scope>
    <source>
        <tissue evidence="1">Leaves</tissue>
    </source>
</reference>
<comment type="caution">
    <text evidence="1">The sequence shown here is derived from an EMBL/GenBank/DDBJ whole genome shotgun (WGS) entry which is preliminary data.</text>
</comment>
<keyword evidence="2" id="KW-1185">Reference proteome</keyword>
<evidence type="ECO:0000313" key="1">
    <source>
        <dbReference type="EMBL" id="MED6213599.1"/>
    </source>
</evidence>
<dbReference type="Proteomes" id="UP001341840">
    <property type="component" value="Unassembled WGS sequence"/>
</dbReference>
<accession>A0ABU6YW81</accession>
<sequence>MDFSTTSPTEDISVSCATMETGGEADETYIDLQVIDLVVENLADENDQLRWLLPIEFSERWGIWVAKWMQLSYMWEGYLDKVDEKTRMSLALKLVMGKHNRKVDQVQELAMSTCDKIVRRAMSTEKMNLA</sequence>
<evidence type="ECO:0000313" key="2">
    <source>
        <dbReference type="Proteomes" id="UP001341840"/>
    </source>
</evidence>
<gene>
    <name evidence="1" type="ORF">PIB30_094937</name>
</gene>
<dbReference type="EMBL" id="JASCZI010243789">
    <property type="protein sequence ID" value="MED6213599.1"/>
    <property type="molecule type" value="Genomic_DNA"/>
</dbReference>
<organism evidence="1 2">
    <name type="scientific">Stylosanthes scabra</name>
    <dbReference type="NCBI Taxonomy" id="79078"/>
    <lineage>
        <taxon>Eukaryota</taxon>
        <taxon>Viridiplantae</taxon>
        <taxon>Streptophyta</taxon>
        <taxon>Embryophyta</taxon>
        <taxon>Tracheophyta</taxon>
        <taxon>Spermatophyta</taxon>
        <taxon>Magnoliopsida</taxon>
        <taxon>eudicotyledons</taxon>
        <taxon>Gunneridae</taxon>
        <taxon>Pentapetalae</taxon>
        <taxon>rosids</taxon>
        <taxon>fabids</taxon>
        <taxon>Fabales</taxon>
        <taxon>Fabaceae</taxon>
        <taxon>Papilionoideae</taxon>
        <taxon>50 kb inversion clade</taxon>
        <taxon>dalbergioids sensu lato</taxon>
        <taxon>Dalbergieae</taxon>
        <taxon>Pterocarpus clade</taxon>
        <taxon>Stylosanthes</taxon>
    </lineage>
</organism>
<protein>
    <submittedName>
        <fullName evidence="1">Uncharacterized protein</fullName>
    </submittedName>
</protein>
<name>A0ABU6YW81_9FABA</name>